<evidence type="ECO:0000313" key="2">
    <source>
        <dbReference type="EMBL" id="SVA18752.1"/>
    </source>
</evidence>
<sequence>MRRSIDDYPFDPADYPPDYEDDELTPISWAVAISDDYGDAQPRVILTVEEVGKPGQGLIGHLSPDIARRLRGAVRDALAEMGEDPGR</sequence>
<gene>
    <name evidence="2" type="ORF">METZ01_LOCUS71606</name>
</gene>
<dbReference type="EMBL" id="UINC01005055">
    <property type="protein sequence ID" value="SVA18752.1"/>
    <property type="molecule type" value="Genomic_DNA"/>
</dbReference>
<reference evidence="2" key="1">
    <citation type="submission" date="2018-05" db="EMBL/GenBank/DDBJ databases">
        <authorList>
            <person name="Lanie J.A."/>
            <person name="Ng W.-L."/>
            <person name="Kazmierczak K.M."/>
            <person name="Andrzejewski T.M."/>
            <person name="Davidsen T.M."/>
            <person name="Wayne K.J."/>
            <person name="Tettelin H."/>
            <person name="Glass J.I."/>
            <person name="Rusch D."/>
            <person name="Podicherti R."/>
            <person name="Tsui H.-C.T."/>
            <person name="Winkler M.E."/>
        </authorList>
    </citation>
    <scope>NUCLEOTIDE SEQUENCE</scope>
</reference>
<evidence type="ECO:0000256" key="1">
    <source>
        <dbReference type="SAM" id="MobiDB-lite"/>
    </source>
</evidence>
<accession>A0A381TRS6</accession>
<feature type="region of interest" description="Disordered" evidence="1">
    <location>
        <begin position="1"/>
        <end position="21"/>
    </location>
</feature>
<organism evidence="2">
    <name type="scientific">marine metagenome</name>
    <dbReference type="NCBI Taxonomy" id="408172"/>
    <lineage>
        <taxon>unclassified sequences</taxon>
        <taxon>metagenomes</taxon>
        <taxon>ecological metagenomes</taxon>
    </lineage>
</organism>
<dbReference type="AlphaFoldDB" id="A0A381TRS6"/>
<name>A0A381TRS6_9ZZZZ</name>
<proteinExistence type="predicted"/>
<protein>
    <submittedName>
        <fullName evidence="2">Uncharacterized protein</fullName>
    </submittedName>
</protein>